<dbReference type="InterPro" id="IPR016155">
    <property type="entry name" value="Mopterin_synth/thiamin_S_b"/>
</dbReference>
<dbReference type="Gene3D" id="3.10.20.30">
    <property type="match status" value="1"/>
</dbReference>
<dbReference type="InterPro" id="IPR052045">
    <property type="entry name" value="Sulfur_Carrier/Prot_Modifier"/>
</dbReference>
<gene>
    <name evidence="1" type="ORF">HK415_08755</name>
</gene>
<comment type="caution">
    <text evidence="1">The sequence shown here is derived from an EMBL/GenBank/DDBJ whole genome shotgun (WGS) entry which is preliminary data.</text>
</comment>
<dbReference type="PANTHER" id="PTHR38031:SF1">
    <property type="entry name" value="SULFUR CARRIER PROTEIN CYSO"/>
    <property type="match status" value="1"/>
</dbReference>
<protein>
    <submittedName>
        <fullName evidence="1">MoaD/ThiS family protein</fullName>
    </submittedName>
</protein>
<keyword evidence="2" id="KW-1185">Reference proteome</keyword>
<dbReference type="AlphaFoldDB" id="A0A849KE39"/>
<evidence type="ECO:0000313" key="2">
    <source>
        <dbReference type="Proteomes" id="UP000552954"/>
    </source>
</evidence>
<evidence type="ECO:0000313" key="1">
    <source>
        <dbReference type="EMBL" id="NNU43235.1"/>
    </source>
</evidence>
<dbReference type="EMBL" id="JABFCS010000001">
    <property type="protein sequence ID" value="NNU43235.1"/>
    <property type="molecule type" value="Genomic_DNA"/>
</dbReference>
<dbReference type="RefSeq" id="WP_171558237.1">
    <property type="nucleotide sequence ID" value="NZ_JABFCS010000001.1"/>
</dbReference>
<reference evidence="1 2" key="1">
    <citation type="submission" date="2020-05" db="EMBL/GenBank/DDBJ databases">
        <authorList>
            <person name="Khan S.A."/>
            <person name="Jeon C.O."/>
            <person name="Chun B.H."/>
        </authorList>
    </citation>
    <scope>NUCLEOTIDE SEQUENCE [LARGE SCALE GENOMIC DNA]</scope>
    <source>
        <strain evidence="1 2">B156</strain>
    </source>
</reference>
<dbReference type="SUPFAM" id="SSF54285">
    <property type="entry name" value="MoaD/ThiS"/>
    <property type="match status" value="1"/>
</dbReference>
<reference evidence="1 2" key="2">
    <citation type="submission" date="2020-06" db="EMBL/GenBank/DDBJ databases">
        <title>Ramlibacter rhizophilus sp. nov., isolated from rhizosphere soil of national flower Mugunghwa from South Korea.</title>
        <authorList>
            <person name="Zheng-Fei Y."/>
            <person name="Huan T."/>
        </authorList>
    </citation>
    <scope>NUCLEOTIDE SEQUENCE [LARGE SCALE GENOMIC DNA]</scope>
    <source>
        <strain evidence="1 2">B156</strain>
    </source>
</reference>
<dbReference type="Pfam" id="PF02597">
    <property type="entry name" value="ThiS"/>
    <property type="match status" value="1"/>
</dbReference>
<dbReference type="CDD" id="cd17040">
    <property type="entry name" value="Ubl_MoaD_like"/>
    <property type="match status" value="1"/>
</dbReference>
<dbReference type="InterPro" id="IPR012675">
    <property type="entry name" value="Beta-grasp_dom_sf"/>
</dbReference>
<sequence>MPTVTFAPALTRHVACPPQEVQAPTVRAALEAAFTAAPALKGYVLDEQGGVRKHVAVFVNGDMLQRDGALDRGLERGDRVMVIQALTGG</sequence>
<dbReference type="Proteomes" id="UP000552954">
    <property type="component" value="Unassembled WGS sequence"/>
</dbReference>
<name>A0A849KE39_9BURK</name>
<organism evidence="1 2">
    <name type="scientific">Ramlibacter montanisoli</name>
    <dbReference type="NCBI Taxonomy" id="2732512"/>
    <lineage>
        <taxon>Bacteria</taxon>
        <taxon>Pseudomonadati</taxon>
        <taxon>Pseudomonadota</taxon>
        <taxon>Betaproteobacteria</taxon>
        <taxon>Burkholderiales</taxon>
        <taxon>Comamonadaceae</taxon>
        <taxon>Ramlibacter</taxon>
    </lineage>
</organism>
<proteinExistence type="predicted"/>
<accession>A0A849KE39</accession>
<dbReference type="InterPro" id="IPR003749">
    <property type="entry name" value="ThiS/MoaD-like"/>
</dbReference>
<dbReference type="PANTHER" id="PTHR38031">
    <property type="entry name" value="SULFUR CARRIER PROTEIN SLR0821-RELATED"/>
    <property type="match status" value="1"/>
</dbReference>